<dbReference type="OrthoDB" id="5879776at2759"/>
<evidence type="ECO:0000313" key="3">
    <source>
        <dbReference type="Proteomes" id="UP000008068"/>
    </source>
</evidence>
<gene>
    <name evidence="2" type="ORF">CAEBREN_13522</name>
</gene>
<feature type="compositionally biased region" description="Basic and acidic residues" evidence="1">
    <location>
        <begin position="265"/>
        <end position="284"/>
    </location>
</feature>
<keyword evidence="3" id="KW-1185">Reference proteome</keyword>
<dbReference type="EMBL" id="GL379790">
    <property type="protein sequence ID" value="EGT49777.1"/>
    <property type="molecule type" value="Genomic_DNA"/>
</dbReference>
<feature type="compositionally biased region" description="Basic residues" evidence="1">
    <location>
        <begin position="255"/>
        <end position="264"/>
    </location>
</feature>
<feature type="compositionally biased region" description="Basic and acidic residues" evidence="1">
    <location>
        <begin position="237"/>
        <end position="254"/>
    </location>
</feature>
<protein>
    <submittedName>
        <fullName evidence="2">Uncharacterized protein</fullName>
    </submittedName>
</protein>
<organism evidence="3">
    <name type="scientific">Caenorhabditis brenneri</name>
    <name type="common">Nematode worm</name>
    <dbReference type="NCBI Taxonomy" id="135651"/>
    <lineage>
        <taxon>Eukaryota</taxon>
        <taxon>Metazoa</taxon>
        <taxon>Ecdysozoa</taxon>
        <taxon>Nematoda</taxon>
        <taxon>Chromadorea</taxon>
        <taxon>Rhabditida</taxon>
        <taxon>Rhabditina</taxon>
        <taxon>Rhabditomorpha</taxon>
        <taxon>Rhabditoidea</taxon>
        <taxon>Rhabditidae</taxon>
        <taxon>Peloderinae</taxon>
        <taxon>Caenorhabditis</taxon>
    </lineage>
</organism>
<dbReference type="HOGENOM" id="CLU_894965_0_0_1"/>
<sequence>MEHKLKCIGERGYDERGDLYAYDTHPSSKLIVPTEGCLEITLTPNARFRYELQFVNISLSSGILTIDNCARDELGQTQLFGFFGKEDVLKFGIRLKTVKEVANAQPDFAIWHESEERKSVGELYIVHGGVINEEDTWEMLSNCYKDGSIGARADWSLHPGFNRLQVFVDNEKEEKVKKLQKIYNEKCDATEKRDKEFFRNMGKKENNEAEKEKSKKVFEKKDWRAENHGLKVVKLTKPVDEEPKKDENEPEKSGKSKKSFSKISKKSEKSKKSESQKSVPKEVVAEVPVSQNPVPKSNRSERAHTPRKSQKSASSVKSLSKETVTKTEITQNTELKSSAEPEKVQKQEKKKKKNPCCSII</sequence>
<feature type="compositionally biased region" description="Polar residues" evidence="1">
    <location>
        <begin position="326"/>
        <end position="336"/>
    </location>
</feature>
<feature type="region of interest" description="Disordered" evidence="1">
    <location>
        <begin position="198"/>
        <end position="360"/>
    </location>
</feature>
<dbReference type="InParanoid" id="G0MDM1"/>
<proteinExistence type="predicted"/>
<accession>G0MDM1</accession>
<feature type="compositionally biased region" description="Basic and acidic residues" evidence="1">
    <location>
        <begin position="198"/>
        <end position="229"/>
    </location>
</feature>
<evidence type="ECO:0000256" key="1">
    <source>
        <dbReference type="SAM" id="MobiDB-lite"/>
    </source>
</evidence>
<dbReference type="AlphaFoldDB" id="G0MDM1"/>
<name>G0MDM1_CAEBE</name>
<feature type="compositionally biased region" description="Basic and acidic residues" evidence="1">
    <location>
        <begin position="337"/>
        <end position="347"/>
    </location>
</feature>
<evidence type="ECO:0000313" key="2">
    <source>
        <dbReference type="EMBL" id="EGT49777.1"/>
    </source>
</evidence>
<reference evidence="3" key="1">
    <citation type="submission" date="2011-07" db="EMBL/GenBank/DDBJ databases">
        <authorList>
            <consortium name="Caenorhabditis brenneri Sequencing and Analysis Consortium"/>
            <person name="Wilson R.K."/>
        </authorList>
    </citation>
    <scope>NUCLEOTIDE SEQUENCE [LARGE SCALE GENOMIC DNA]</scope>
    <source>
        <strain evidence="3">PB2801</strain>
    </source>
</reference>
<dbReference type="Proteomes" id="UP000008068">
    <property type="component" value="Unassembled WGS sequence"/>
</dbReference>